<gene>
    <name evidence="9" type="ORF">EWM64_g2667</name>
</gene>
<name>A0A4Z0A3P1_9AGAM</name>
<evidence type="ECO:0000256" key="8">
    <source>
        <dbReference type="RuleBase" id="RU361168"/>
    </source>
</evidence>
<dbReference type="Pfam" id="PF16499">
    <property type="entry name" value="Melibiase_2"/>
    <property type="match status" value="1"/>
</dbReference>
<dbReference type="PRINTS" id="PR00740">
    <property type="entry name" value="GLHYDRLASE27"/>
</dbReference>
<dbReference type="EC" id="3.2.1.22" evidence="8"/>
<evidence type="ECO:0000256" key="4">
    <source>
        <dbReference type="ARBA" id="ARBA00022525"/>
    </source>
</evidence>
<dbReference type="PROSITE" id="PS00512">
    <property type="entry name" value="ALPHA_GALACTOSIDASE"/>
    <property type="match status" value="1"/>
</dbReference>
<keyword evidence="6" id="KW-0325">Glycoprotein</keyword>
<sequence length="274" mass="30098">MQGSERAVFAVPARGILSSSFIDHPFFDEYSPHIDVATQLLTKSAYDTTVEGRREAACPGVDVIRWNHWNAYACNVSADKVVAAAQAFVSLGLKDAGYEYVNIDDCWAEMSRDASGKLVPDFTKFPDGIKGVADQVHALGLKIGIYSDAGTNTCAGYPGSLGYESTDAATWDSWGIDYLKYDNCNVPANWTDSSTPPGDDWYNSNSAIRYREMGGAIVTSSRPVQFDLCIWGDANVWEWGARVGHSWRMSSDSSATWSYITEIMSINVQHLDPI</sequence>
<keyword evidence="4" id="KW-0964">Secreted</keyword>
<evidence type="ECO:0000256" key="1">
    <source>
        <dbReference type="ARBA" id="ARBA00001255"/>
    </source>
</evidence>
<evidence type="ECO:0000256" key="7">
    <source>
        <dbReference type="ARBA" id="ARBA00023295"/>
    </source>
</evidence>
<keyword evidence="5 8" id="KW-0378">Hydrolase</keyword>
<keyword evidence="10" id="KW-1185">Reference proteome</keyword>
<keyword evidence="8" id="KW-1015">Disulfide bond</keyword>
<proteinExistence type="inferred from homology"/>
<evidence type="ECO:0000313" key="10">
    <source>
        <dbReference type="Proteomes" id="UP000298061"/>
    </source>
</evidence>
<dbReference type="GO" id="GO:0005576">
    <property type="term" value="C:extracellular region"/>
    <property type="evidence" value="ECO:0007669"/>
    <property type="project" value="UniProtKB-SubCell"/>
</dbReference>
<feature type="non-terminal residue" evidence="9">
    <location>
        <position position="274"/>
    </location>
</feature>
<dbReference type="OrthoDB" id="5795902at2759"/>
<evidence type="ECO:0000256" key="5">
    <source>
        <dbReference type="ARBA" id="ARBA00022801"/>
    </source>
</evidence>
<dbReference type="AlphaFoldDB" id="A0A4Z0A3P1"/>
<evidence type="ECO:0000256" key="2">
    <source>
        <dbReference type="ARBA" id="ARBA00004613"/>
    </source>
</evidence>
<dbReference type="InterPro" id="IPR002241">
    <property type="entry name" value="Glyco_hydro_27"/>
</dbReference>
<keyword evidence="7 8" id="KW-0326">Glycosidase</keyword>
<dbReference type="GO" id="GO:0005975">
    <property type="term" value="P:carbohydrate metabolic process"/>
    <property type="evidence" value="ECO:0007669"/>
    <property type="project" value="InterPro"/>
</dbReference>
<comment type="catalytic activity">
    <reaction evidence="1 8">
        <text>Hydrolysis of terminal, non-reducing alpha-D-galactose residues in alpha-D-galactosides, including galactose oligosaccharides, galactomannans and galactolipids.</text>
        <dbReference type="EC" id="3.2.1.22"/>
    </reaction>
</comment>
<organism evidence="9 10">
    <name type="scientific">Hericium alpestre</name>
    <dbReference type="NCBI Taxonomy" id="135208"/>
    <lineage>
        <taxon>Eukaryota</taxon>
        <taxon>Fungi</taxon>
        <taxon>Dikarya</taxon>
        <taxon>Basidiomycota</taxon>
        <taxon>Agaricomycotina</taxon>
        <taxon>Agaricomycetes</taxon>
        <taxon>Russulales</taxon>
        <taxon>Hericiaceae</taxon>
        <taxon>Hericium</taxon>
    </lineage>
</organism>
<dbReference type="SUPFAM" id="SSF51445">
    <property type="entry name" value="(Trans)glycosidases"/>
    <property type="match status" value="1"/>
</dbReference>
<dbReference type="InterPro" id="IPR013785">
    <property type="entry name" value="Aldolase_TIM"/>
</dbReference>
<reference evidence="9 10" key="1">
    <citation type="submission" date="2019-02" db="EMBL/GenBank/DDBJ databases">
        <title>Genome sequencing of the rare red list fungi Hericium alpestre (H. flagellum).</title>
        <authorList>
            <person name="Buettner E."/>
            <person name="Kellner H."/>
        </authorList>
    </citation>
    <scope>NUCLEOTIDE SEQUENCE [LARGE SCALE GENOMIC DNA]</scope>
    <source>
        <strain evidence="9 10">DSM 108284</strain>
    </source>
</reference>
<dbReference type="InterPro" id="IPR017853">
    <property type="entry name" value="GH"/>
</dbReference>
<dbReference type="EMBL" id="SFCI01000222">
    <property type="protein sequence ID" value="TFY81345.1"/>
    <property type="molecule type" value="Genomic_DNA"/>
</dbReference>
<dbReference type="InterPro" id="IPR000111">
    <property type="entry name" value="Glyco_hydro_27/36_CS"/>
</dbReference>
<evidence type="ECO:0000313" key="9">
    <source>
        <dbReference type="EMBL" id="TFY81345.1"/>
    </source>
</evidence>
<comment type="caution">
    <text evidence="9">The sequence shown here is derived from an EMBL/GenBank/DDBJ whole genome shotgun (WGS) entry which is preliminary data.</text>
</comment>
<dbReference type="Gene3D" id="3.20.20.70">
    <property type="entry name" value="Aldolase class I"/>
    <property type="match status" value="1"/>
</dbReference>
<dbReference type="PANTHER" id="PTHR11452:SF61">
    <property type="entry name" value="ALPHA-GALACTOSIDASE B-RELATED"/>
    <property type="match status" value="1"/>
</dbReference>
<dbReference type="Proteomes" id="UP000298061">
    <property type="component" value="Unassembled WGS sequence"/>
</dbReference>
<accession>A0A4Z0A3P1</accession>
<dbReference type="GO" id="GO:0004557">
    <property type="term" value="F:alpha-galactosidase activity"/>
    <property type="evidence" value="ECO:0007669"/>
    <property type="project" value="UniProtKB-EC"/>
</dbReference>
<comment type="similarity">
    <text evidence="3 8">Belongs to the glycosyl hydrolase 27 family.</text>
</comment>
<protein>
    <recommendedName>
        <fullName evidence="8">Alpha-galactosidase</fullName>
        <ecNumber evidence="8">3.2.1.22</ecNumber>
    </recommendedName>
    <alternativeName>
        <fullName evidence="8">Melibiase</fullName>
    </alternativeName>
</protein>
<comment type="subcellular location">
    <subcellularLocation>
        <location evidence="2">Secreted</location>
    </subcellularLocation>
</comment>
<dbReference type="CDD" id="cd14792">
    <property type="entry name" value="GH27"/>
    <property type="match status" value="1"/>
</dbReference>
<evidence type="ECO:0000256" key="6">
    <source>
        <dbReference type="ARBA" id="ARBA00023180"/>
    </source>
</evidence>
<dbReference type="PANTHER" id="PTHR11452">
    <property type="entry name" value="ALPHA-GALACTOSIDASE/ALPHA-N-ACETYLGALACTOSAMINIDASE"/>
    <property type="match status" value="1"/>
</dbReference>
<dbReference type="STRING" id="135208.A0A4Z0A3P1"/>
<evidence type="ECO:0000256" key="3">
    <source>
        <dbReference type="ARBA" id="ARBA00009743"/>
    </source>
</evidence>